<evidence type="ECO:0000313" key="2">
    <source>
        <dbReference type="Proteomes" id="UP000311605"/>
    </source>
</evidence>
<evidence type="ECO:0000313" key="1">
    <source>
        <dbReference type="EMBL" id="TNM62842.1"/>
    </source>
</evidence>
<organism evidence="1 2">
    <name type="scientific">Aliirhizobium smilacinae</name>
    <dbReference type="NCBI Taxonomy" id="1395944"/>
    <lineage>
        <taxon>Bacteria</taxon>
        <taxon>Pseudomonadati</taxon>
        <taxon>Pseudomonadota</taxon>
        <taxon>Alphaproteobacteria</taxon>
        <taxon>Hyphomicrobiales</taxon>
        <taxon>Rhizobiaceae</taxon>
        <taxon>Aliirhizobium</taxon>
    </lineage>
</organism>
<keyword evidence="2" id="KW-1185">Reference proteome</keyword>
<reference evidence="1 2" key="1">
    <citation type="submission" date="2019-06" db="EMBL/GenBank/DDBJ databases">
        <title>The draft genome of Rhizobium smilacinae PTYR-5.</title>
        <authorList>
            <person name="Liu L."/>
            <person name="Li L."/>
            <person name="Zhang X."/>
        </authorList>
    </citation>
    <scope>NUCLEOTIDE SEQUENCE [LARGE SCALE GENOMIC DNA]</scope>
    <source>
        <strain evidence="1 2">PTYR-5</strain>
    </source>
</reference>
<proteinExistence type="predicted"/>
<name>A0A5C4XHJ7_9HYPH</name>
<sequence length="79" mass="8849">MLKKRTIEASVDPAQPKRDILVAYSTGLISRRDAIRDLGLRDYADLLVALGDANLSMPLPPRQEIDEQAATFVRLWKQG</sequence>
<dbReference type="Proteomes" id="UP000311605">
    <property type="component" value="Unassembled WGS sequence"/>
</dbReference>
<comment type="caution">
    <text evidence="1">The sequence shown here is derived from an EMBL/GenBank/DDBJ whole genome shotgun (WGS) entry which is preliminary data.</text>
</comment>
<dbReference type="OrthoDB" id="7358314at2"/>
<dbReference type="AlphaFoldDB" id="A0A5C4XHJ7"/>
<accession>A0A5C4XHJ7</accession>
<protein>
    <submittedName>
        <fullName evidence="1">Uncharacterized protein</fullName>
    </submittedName>
</protein>
<dbReference type="EMBL" id="VDMN01000003">
    <property type="protein sequence ID" value="TNM62842.1"/>
    <property type="molecule type" value="Genomic_DNA"/>
</dbReference>
<dbReference type="RefSeq" id="WP_139677335.1">
    <property type="nucleotide sequence ID" value="NZ_VDMN01000003.1"/>
</dbReference>
<gene>
    <name evidence="1" type="ORF">FHP24_16625</name>
</gene>